<dbReference type="RefSeq" id="XP_014520693.1">
    <property type="nucleotide sequence ID" value="XM_014665207.2"/>
</dbReference>
<dbReference type="GO" id="GO:0003712">
    <property type="term" value="F:transcription coregulator activity"/>
    <property type="evidence" value="ECO:0007669"/>
    <property type="project" value="TreeGrafter"/>
</dbReference>
<keyword evidence="1" id="KW-0040">ANK repeat</keyword>
<name>A0A1S3VQN0_VIGRR</name>
<dbReference type="GO" id="GO:0006357">
    <property type="term" value="P:regulation of transcription by RNA polymerase II"/>
    <property type="evidence" value="ECO:0007669"/>
    <property type="project" value="TreeGrafter"/>
</dbReference>
<dbReference type="GO" id="GO:0005634">
    <property type="term" value="C:nucleus"/>
    <property type="evidence" value="ECO:0007669"/>
    <property type="project" value="TreeGrafter"/>
</dbReference>
<dbReference type="InterPro" id="IPR014756">
    <property type="entry name" value="Ig_E-set"/>
</dbReference>
<dbReference type="PANTHER" id="PTHR23335">
    <property type="entry name" value="CALMODULIN-BINDING TRANSCRIPTION ACTIVATOR CAMTA"/>
    <property type="match status" value="1"/>
</dbReference>
<evidence type="ECO:0000313" key="2">
    <source>
        <dbReference type="Proteomes" id="UP000087766"/>
    </source>
</evidence>
<dbReference type="Proteomes" id="UP000087766">
    <property type="component" value="Chromosome 2"/>
</dbReference>
<dbReference type="KEGG" id="vra:106777573"/>
<dbReference type="GO" id="GO:0003690">
    <property type="term" value="F:double-stranded DNA binding"/>
    <property type="evidence" value="ECO:0007669"/>
    <property type="project" value="TreeGrafter"/>
</dbReference>
<accession>A0A1S3VQN0</accession>
<dbReference type="AlphaFoldDB" id="A0A1S3VQN0"/>
<proteinExistence type="predicted"/>
<dbReference type="OrthoDB" id="407555at2759"/>
<evidence type="ECO:0000313" key="3">
    <source>
        <dbReference type="RefSeq" id="XP_014520693.1"/>
    </source>
</evidence>
<dbReference type="FunFam" id="2.60.40.10:FF:000314">
    <property type="entry name" value="Calmodulin-binding transcription activator 2"/>
    <property type="match status" value="1"/>
</dbReference>
<dbReference type="GeneID" id="106777573"/>
<dbReference type="SUPFAM" id="SSF81296">
    <property type="entry name" value="E set domains"/>
    <property type="match status" value="1"/>
</dbReference>
<dbReference type="InterPro" id="IPR013783">
    <property type="entry name" value="Ig-like_fold"/>
</dbReference>
<dbReference type="STRING" id="3916.A0A1S3VQN0"/>
<dbReference type="Gene3D" id="2.60.40.10">
    <property type="entry name" value="Immunoglobulins"/>
    <property type="match status" value="1"/>
</dbReference>
<evidence type="ECO:0000256" key="1">
    <source>
        <dbReference type="ARBA" id="ARBA00023043"/>
    </source>
</evidence>
<reference evidence="3" key="2">
    <citation type="submission" date="2025-08" db="UniProtKB">
        <authorList>
            <consortium name="RefSeq"/>
        </authorList>
    </citation>
    <scope>IDENTIFICATION</scope>
    <source>
        <tissue evidence="3">Leaf</tissue>
    </source>
</reference>
<reference evidence="2" key="1">
    <citation type="journal article" date="2014" name="Nat. Commun.">
        <title>Genome sequence of mungbean and insights into evolution within Vigna species.</title>
        <authorList>
            <person name="Kang Y.J."/>
            <person name="Kim S.K."/>
            <person name="Kim M.Y."/>
            <person name="Lestari P."/>
            <person name="Kim K.H."/>
            <person name="Ha B.K."/>
            <person name="Jun T.H."/>
            <person name="Hwang W.J."/>
            <person name="Lee T."/>
            <person name="Lee J."/>
            <person name="Shim S."/>
            <person name="Yoon M.Y."/>
            <person name="Jang Y.E."/>
            <person name="Han K.S."/>
            <person name="Taeprayoon P."/>
            <person name="Yoon N."/>
            <person name="Somta P."/>
            <person name="Tanya P."/>
            <person name="Kim K.S."/>
            <person name="Gwag J.G."/>
            <person name="Moon J.K."/>
            <person name="Lee Y.H."/>
            <person name="Park B.S."/>
            <person name="Bombarely A."/>
            <person name="Doyle J.J."/>
            <person name="Jackson S.A."/>
            <person name="Schafleitner R."/>
            <person name="Srinives P."/>
            <person name="Varshney R.K."/>
            <person name="Lee S.H."/>
        </authorList>
    </citation>
    <scope>NUCLEOTIDE SEQUENCE [LARGE SCALE GENOMIC DNA]</scope>
    <source>
        <strain evidence="2">cv. VC1973A</strain>
    </source>
</reference>
<organism evidence="2 3">
    <name type="scientific">Vigna radiata var. radiata</name>
    <name type="common">Mung bean</name>
    <name type="synonym">Phaseolus aureus</name>
    <dbReference type="NCBI Taxonomy" id="3916"/>
    <lineage>
        <taxon>Eukaryota</taxon>
        <taxon>Viridiplantae</taxon>
        <taxon>Streptophyta</taxon>
        <taxon>Embryophyta</taxon>
        <taxon>Tracheophyta</taxon>
        <taxon>Spermatophyta</taxon>
        <taxon>Magnoliopsida</taxon>
        <taxon>eudicotyledons</taxon>
        <taxon>Gunneridae</taxon>
        <taxon>Pentapetalae</taxon>
        <taxon>rosids</taxon>
        <taxon>fabids</taxon>
        <taxon>Fabales</taxon>
        <taxon>Fabaceae</taxon>
        <taxon>Papilionoideae</taxon>
        <taxon>50 kb inversion clade</taxon>
        <taxon>NPAAA clade</taxon>
        <taxon>indigoferoid/millettioid clade</taxon>
        <taxon>Phaseoleae</taxon>
        <taxon>Vigna</taxon>
    </lineage>
</organism>
<dbReference type="PANTHER" id="PTHR23335:SF0">
    <property type="entry name" value="CALMODULIN-BINDING TRANSCRIPTION ACTIVATOR 2-LIKE ISOFORM X1"/>
    <property type="match status" value="1"/>
</dbReference>
<keyword evidence="2" id="KW-1185">Reference proteome</keyword>
<protein>
    <submittedName>
        <fullName evidence="3">Calmodulin-binding transcription activator 3-like</fullName>
    </submittedName>
</protein>
<sequence>MFDCVMVRVSLMASDSSNYWSTLGAHNEDKEVSSLQPIQLDMDSLGPCLSQEQLFSIHDFSPEWAYTGVRTKVLIVGTFIGSKKPSSETKWGCMFGEIEVFAEALAGNVIQCQTPLHSSGRVPFYVTCSNRLACSEVREFQFDEHPTKILGPLGRS</sequence>
<gene>
    <name evidence="3" type="primary">LOC106777573</name>
</gene>